<keyword evidence="3" id="KW-1185">Reference proteome</keyword>
<feature type="compositionally biased region" description="Low complexity" evidence="1">
    <location>
        <begin position="352"/>
        <end position="365"/>
    </location>
</feature>
<reference evidence="3" key="1">
    <citation type="journal article" date="2015" name="PLoS Genet.">
        <title>Genome Sequence and Transcriptome Analyses of Chrysochromulina tobin: Metabolic Tools for Enhanced Algal Fitness in the Prominent Order Prymnesiales (Haptophyceae).</title>
        <authorList>
            <person name="Hovde B.T."/>
            <person name="Deodato C.R."/>
            <person name="Hunsperger H.M."/>
            <person name="Ryken S.A."/>
            <person name="Yost W."/>
            <person name="Jha R.K."/>
            <person name="Patterson J."/>
            <person name="Monnat R.J. Jr."/>
            <person name="Barlow S.B."/>
            <person name="Starkenburg S.R."/>
            <person name="Cattolico R.A."/>
        </authorList>
    </citation>
    <scope>NUCLEOTIDE SEQUENCE</scope>
    <source>
        <strain evidence="3">CCMP291</strain>
    </source>
</reference>
<evidence type="ECO:0000313" key="3">
    <source>
        <dbReference type="Proteomes" id="UP000037460"/>
    </source>
</evidence>
<sequence length="453" mass="48772">MAGAAFERDEMIKLLKASSIPEAAIADFERCHVDTITRFSSYAVGKLVTEPPHAGTLTALLAALKAGSALGGAEAWPDPNVAGDAAKYTLLTANMTSLCRFVMLQKDTAARRELAYVGAAGTADDAALRSREEEEKKNHKAKAAELAQLASAMYNTDFLELCDSAVIVATHHEFGRNRLVTARLHSGKYGRPSVHLAEKARWVAADDHTIKEESAEAGGAASLTRNGHVLVQIFNVTESLVIAGTSEINKTLAHYAGAHGMVNRTSKTPRQVNFDLTTKLQVDKAFTMLSGSLTPKALEALFDDQFIPAVGTMMASGHSCASAAMSILANASWMRVVGTGVEKAAAGGGAGASTEAAAATPAKSTMKADRSGMVRNASGELEFITATKYTQMRTALEKQLRDMKEARERDRRGGGGPPRRETGYRGVHYQQPYEPRYDEPHHEARRDRDRPQR</sequence>
<evidence type="ECO:0000256" key="1">
    <source>
        <dbReference type="SAM" id="MobiDB-lite"/>
    </source>
</evidence>
<feature type="compositionally biased region" description="Basic and acidic residues" evidence="1">
    <location>
        <begin position="398"/>
        <end position="423"/>
    </location>
</feature>
<dbReference type="AlphaFoldDB" id="A0A0M0JVZ7"/>
<dbReference type="Proteomes" id="UP000037460">
    <property type="component" value="Unassembled WGS sequence"/>
</dbReference>
<feature type="compositionally biased region" description="Basic and acidic residues" evidence="1">
    <location>
        <begin position="435"/>
        <end position="453"/>
    </location>
</feature>
<name>A0A0M0JVZ7_9EUKA</name>
<organism evidence="2 3">
    <name type="scientific">Chrysochromulina tobinii</name>
    <dbReference type="NCBI Taxonomy" id="1460289"/>
    <lineage>
        <taxon>Eukaryota</taxon>
        <taxon>Haptista</taxon>
        <taxon>Haptophyta</taxon>
        <taxon>Prymnesiophyceae</taxon>
        <taxon>Prymnesiales</taxon>
        <taxon>Chrysochromulinaceae</taxon>
        <taxon>Chrysochromulina</taxon>
    </lineage>
</organism>
<proteinExistence type="predicted"/>
<accession>A0A0M0JVZ7</accession>
<dbReference type="EMBL" id="JWZX01002146">
    <property type="protein sequence ID" value="KOO30851.1"/>
    <property type="molecule type" value="Genomic_DNA"/>
</dbReference>
<feature type="region of interest" description="Disordered" evidence="1">
    <location>
        <begin position="398"/>
        <end position="453"/>
    </location>
</feature>
<protein>
    <submittedName>
        <fullName evidence="2">Uncharacterized protein</fullName>
    </submittedName>
</protein>
<comment type="caution">
    <text evidence="2">The sequence shown here is derived from an EMBL/GenBank/DDBJ whole genome shotgun (WGS) entry which is preliminary data.</text>
</comment>
<feature type="region of interest" description="Disordered" evidence="1">
    <location>
        <begin position="344"/>
        <end position="373"/>
    </location>
</feature>
<evidence type="ECO:0000313" key="2">
    <source>
        <dbReference type="EMBL" id="KOO30851.1"/>
    </source>
</evidence>
<gene>
    <name evidence="2" type="ORF">Ctob_012721</name>
</gene>